<keyword evidence="2" id="KW-1185">Reference proteome</keyword>
<name>A0ABN3SRY3_9ACTN</name>
<organism evidence="1 2">
    <name type="scientific">Streptomyces lunalinharesii</name>
    <dbReference type="NCBI Taxonomy" id="333384"/>
    <lineage>
        <taxon>Bacteria</taxon>
        <taxon>Bacillati</taxon>
        <taxon>Actinomycetota</taxon>
        <taxon>Actinomycetes</taxon>
        <taxon>Kitasatosporales</taxon>
        <taxon>Streptomycetaceae</taxon>
        <taxon>Streptomyces</taxon>
    </lineage>
</organism>
<dbReference type="InterPro" id="IPR049979">
    <property type="entry name" value="Cys_resp_CS_actino"/>
</dbReference>
<dbReference type="EMBL" id="BAAARK010000033">
    <property type="protein sequence ID" value="GAA2684272.1"/>
    <property type="molecule type" value="Genomic_DNA"/>
</dbReference>
<dbReference type="Proteomes" id="UP001500994">
    <property type="component" value="Unassembled WGS sequence"/>
</dbReference>
<reference evidence="1 2" key="1">
    <citation type="journal article" date="2019" name="Int. J. Syst. Evol. Microbiol.">
        <title>The Global Catalogue of Microorganisms (GCM) 10K type strain sequencing project: providing services to taxonomists for standard genome sequencing and annotation.</title>
        <authorList>
            <consortium name="The Broad Institute Genomics Platform"/>
            <consortium name="The Broad Institute Genome Sequencing Center for Infectious Disease"/>
            <person name="Wu L."/>
            <person name="Ma J."/>
        </authorList>
    </citation>
    <scope>NUCLEOTIDE SEQUENCE [LARGE SCALE GENOMIC DNA]</scope>
    <source>
        <strain evidence="1 2">JCM 16374</strain>
    </source>
</reference>
<comment type="caution">
    <text evidence="1">The sequence shown here is derived from an EMBL/GenBank/DDBJ whole genome shotgun (WGS) entry which is preliminary data.</text>
</comment>
<protein>
    <submittedName>
        <fullName evidence="1">Uncharacterized protein</fullName>
    </submittedName>
</protein>
<sequence>MARELEECMNGALSMLDVPTATRPGFLPMQTPQPLARLACHRVPRRAPRLVRRRHVDLGRVASAICHRG</sequence>
<evidence type="ECO:0000313" key="1">
    <source>
        <dbReference type="EMBL" id="GAA2684272.1"/>
    </source>
</evidence>
<accession>A0ABN3SRY3</accession>
<gene>
    <name evidence="1" type="ORF">GCM10009864_66720</name>
</gene>
<evidence type="ECO:0000313" key="2">
    <source>
        <dbReference type="Proteomes" id="UP001500994"/>
    </source>
</evidence>
<dbReference type="RefSeq" id="WP_425585530.1">
    <property type="nucleotide sequence ID" value="NZ_BAAARK010000033.1"/>
</dbReference>
<dbReference type="NCBIfam" id="NF042934">
    <property type="entry name" value="cis_reg_atten"/>
    <property type="match status" value="1"/>
</dbReference>
<proteinExistence type="predicted"/>